<proteinExistence type="predicted"/>
<accession>A0A9P6CQI9</accession>
<comment type="caution">
    <text evidence="2">The sequence shown here is derived from an EMBL/GenBank/DDBJ whole genome shotgun (WGS) entry which is preliminary data.</text>
</comment>
<keyword evidence="3" id="KW-1185">Reference proteome</keyword>
<feature type="transmembrane region" description="Helical" evidence="1">
    <location>
        <begin position="52"/>
        <end position="74"/>
    </location>
</feature>
<keyword evidence="1" id="KW-0812">Transmembrane</keyword>
<dbReference type="Proteomes" id="UP000807353">
    <property type="component" value="Unassembled WGS sequence"/>
</dbReference>
<dbReference type="AlphaFoldDB" id="A0A9P6CQI9"/>
<dbReference type="OrthoDB" id="3356019at2759"/>
<protein>
    <submittedName>
        <fullName evidence="2">Uncharacterized protein</fullName>
    </submittedName>
</protein>
<evidence type="ECO:0000313" key="3">
    <source>
        <dbReference type="Proteomes" id="UP000807353"/>
    </source>
</evidence>
<keyword evidence="1" id="KW-1133">Transmembrane helix</keyword>
<dbReference type="EMBL" id="MU150231">
    <property type="protein sequence ID" value="KAF9469074.1"/>
    <property type="molecule type" value="Genomic_DNA"/>
</dbReference>
<gene>
    <name evidence="2" type="ORF">BDZ94DRAFT_1286949</name>
</gene>
<name>A0A9P6CQI9_9AGAR</name>
<feature type="transmembrane region" description="Helical" evidence="1">
    <location>
        <begin position="21"/>
        <end position="46"/>
    </location>
</feature>
<evidence type="ECO:0000313" key="2">
    <source>
        <dbReference type="EMBL" id="KAF9469074.1"/>
    </source>
</evidence>
<keyword evidence="1" id="KW-0472">Membrane</keyword>
<reference evidence="2" key="1">
    <citation type="submission" date="2020-11" db="EMBL/GenBank/DDBJ databases">
        <authorList>
            <consortium name="DOE Joint Genome Institute"/>
            <person name="Ahrendt S."/>
            <person name="Riley R."/>
            <person name="Andreopoulos W."/>
            <person name="Labutti K."/>
            <person name="Pangilinan J."/>
            <person name="Ruiz-Duenas F.J."/>
            <person name="Barrasa J.M."/>
            <person name="Sanchez-Garcia M."/>
            <person name="Camarero S."/>
            <person name="Miyauchi S."/>
            <person name="Serrano A."/>
            <person name="Linde D."/>
            <person name="Babiker R."/>
            <person name="Drula E."/>
            <person name="Ayuso-Fernandez I."/>
            <person name="Pacheco R."/>
            <person name="Padilla G."/>
            <person name="Ferreira P."/>
            <person name="Barriuso J."/>
            <person name="Kellner H."/>
            <person name="Castanera R."/>
            <person name="Alfaro M."/>
            <person name="Ramirez L."/>
            <person name="Pisabarro A.G."/>
            <person name="Kuo A."/>
            <person name="Tritt A."/>
            <person name="Lipzen A."/>
            <person name="He G."/>
            <person name="Yan M."/>
            <person name="Ng V."/>
            <person name="Cullen D."/>
            <person name="Martin F."/>
            <person name="Rosso M.-N."/>
            <person name="Henrissat B."/>
            <person name="Hibbett D."/>
            <person name="Martinez A.T."/>
            <person name="Grigoriev I.V."/>
        </authorList>
    </citation>
    <scope>NUCLEOTIDE SEQUENCE</scope>
    <source>
        <strain evidence="2">CBS 247.69</strain>
    </source>
</reference>
<organism evidence="2 3">
    <name type="scientific">Collybia nuda</name>
    <dbReference type="NCBI Taxonomy" id="64659"/>
    <lineage>
        <taxon>Eukaryota</taxon>
        <taxon>Fungi</taxon>
        <taxon>Dikarya</taxon>
        <taxon>Basidiomycota</taxon>
        <taxon>Agaricomycotina</taxon>
        <taxon>Agaricomycetes</taxon>
        <taxon>Agaricomycetidae</taxon>
        <taxon>Agaricales</taxon>
        <taxon>Tricholomatineae</taxon>
        <taxon>Clitocybaceae</taxon>
        <taxon>Collybia</taxon>
    </lineage>
</organism>
<sequence>MSTRARKDDIEKAYAVQSRAALEGAARGTAIGLGLAFVAHCTWPLFRRQTLAFKGYLVSGFTCFGLVFSAEYALQRHEILRRHEETMIRREARYDLARRGLVGTETEIAKWRAAREKESADPDETHS</sequence>
<evidence type="ECO:0000256" key="1">
    <source>
        <dbReference type="SAM" id="Phobius"/>
    </source>
</evidence>